<accession>A0A0A9CT79</accession>
<name>A0A0A9CT79_ARUDO</name>
<evidence type="ECO:0000313" key="1">
    <source>
        <dbReference type="EMBL" id="JAD77598.1"/>
    </source>
</evidence>
<reference evidence="1" key="1">
    <citation type="submission" date="2014-09" db="EMBL/GenBank/DDBJ databases">
        <authorList>
            <person name="Magalhaes I.L.F."/>
            <person name="Oliveira U."/>
            <person name="Santos F.R."/>
            <person name="Vidigal T.H.D.A."/>
            <person name="Brescovit A.D."/>
            <person name="Santos A.J."/>
        </authorList>
    </citation>
    <scope>NUCLEOTIDE SEQUENCE</scope>
    <source>
        <tissue evidence="1">Shoot tissue taken approximately 20 cm above the soil surface</tissue>
    </source>
</reference>
<reference evidence="1" key="2">
    <citation type="journal article" date="2015" name="Data Brief">
        <title>Shoot transcriptome of the giant reed, Arundo donax.</title>
        <authorList>
            <person name="Barrero R.A."/>
            <person name="Guerrero F.D."/>
            <person name="Moolhuijzen P."/>
            <person name="Goolsby J.A."/>
            <person name="Tidwell J."/>
            <person name="Bellgard S.E."/>
            <person name="Bellgard M.I."/>
        </authorList>
    </citation>
    <scope>NUCLEOTIDE SEQUENCE</scope>
    <source>
        <tissue evidence="1">Shoot tissue taken approximately 20 cm above the soil surface</tissue>
    </source>
</reference>
<dbReference type="EMBL" id="GBRH01220297">
    <property type="protein sequence ID" value="JAD77598.1"/>
    <property type="molecule type" value="Transcribed_RNA"/>
</dbReference>
<dbReference type="AlphaFoldDB" id="A0A0A9CT79"/>
<proteinExistence type="predicted"/>
<organism evidence="1">
    <name type="scientific">Arundo donax</name>
    <name type="common">Giant reed</name>
    <name type="synonym">Donax arundinaceus</name>
    <dbReference type="NCBI Taxonomy" id="35708"/>
    <lineage>
        <taxon>Eukaryota</taxon>
        <taxon>Viridiplantae</taxon>
        <taxon>Streptophyta</taxon>
        <taxon>Embryophyta</taxon>
        <taxon>Tracheophyta</taxon>
        <taxon>Spermatophyta</taxon>
        <taxon>Magnoliopsida</taxon>
        <taxon>Liliopsida</taxon>
        <taxon>Poales</taxon>
        <taxon>Poaceae</taxon>
        <taxon>PACMAD clade</taxon>
        <taxon>Arundinoideae</taxon>
        <taxon>Arundineae</taxon>
        <taxon>Arundo</taxon>
    </lineage>
</organism>
<sequence length="147" mass="16879">MTGRVKPRWEVVDLLIPVHEVHEAIMVVVVVSTFRCIHRKHQIVGAETVPLGISIGENSRLEQLIIRIVDSRDNNCWAESNLFILCKEVINVLVQHHPPNRLQGDDILWPGLGDIKWVKVKFILMIRINGLDVKLPFWVIPSCNRII</sequence>
<protein>
    <submittedName>
        <fullName evidence="1">Cat1</fullName>
    </submittedName>
</protein>